<evidence type="ECO:0000256" key="4">
    <source>
        <dbReference type="RuleBase" id="RU361235"/>
    </source>
</evidence>
<dbReference type="Pfam" id="PF00135">
    <property type="entry name" value="COesterase"/>
    <property type="match status" value="1"/>
</dbReference>
<evidence type="ECO:0000256" key="1">
    <source>
        <dbReference type="ARBA" id="ARBA00005964"/>
    </source>
</evidence>
<dbReference type="AlphaFoldDB" id="A0A8C4R065"/>
<dbReference type="Gene3D" id="3.40.50.1820">
    <property type="entry name" value="alpha/beta hydrolase"/>
    <property type="match status" value="1"/>
</dbReference>
<sequence length="295" mass="32203">MLSQVGTRGSEDCLYLDLWVPQSGSQVSKNLPVMVWIYGGAFLFGSGKGPNLLNNYLYDGEEIASRGKVIVVNFNYRLGPLGFLSTNDTNAPGNYGLWDQHMALTWVKENIAAFGGDPDNICIFGESAGGASAHLQMLSPHSKGLFKRVISQSGSALNPWLLQTTPRHWAEEVAKSVGCPTEDSAALINCLRITDPNAIVMAIKLKIPSSTGTIPVWCDRFSLFPCKALLVGEFFFLPSILVCSICLSICHTIFGHSFQAIYNISKSYGWIPTKLVHTLGVALGRIYSILVKIRI</sequence>
<dbReference type="PROSITE" id="PS00941">
    <property type="entry name" value="CARBOXYLESTERASE_B_2"/>
    <property type="match status" value="1"/>
</dbReference>
<dbReference type="InterPro" id="IPR002018">
    <property type="entry name" value="CarbesteraseB"/>
</dbReference>
<evidence type="ECO:0000313" key="7">
    <source>
        <dbReference type="Proteomes" id="UP000694388"/>
    </source>
</evidence>
<reference evidence="6" key="2">
    <citation type="submission" date="2025-09" db="UniProtKB">
        <authorList>
            <consortium name="Ensembl"/>
        </authorList>
    </citation>
    <scope>IDENTIFICATION</scope>
</reference>
<proteinExistence type="inferred from homology"/>
<comment type="similarity">
    <text evidence="1 4">Belongs to the type-B carboxylesterase/lipase family.</text>
</comment>
<reference evidence="6" key="1">
    <citation type="submission" date="2025-08" db="UniProtKB">
        <authorList>
            <consortium name="Ensembl"/>
        </authorList>
    </citation>
    <scope>IDENTIFICATION</scope>
</reference>
<evidence type="ECO:0000313" key="6">
    <source>
        <dbReference type="Ensembl" id="ENSEBUP00000022951.1"/>
    </source>
</evidence>
<dbReference type="EC" id="3.1.1.-" evidence="4"/>
<dbReference type="Proteomes" id="UP000694388">
    <property type="component" value="Unplaced"/>
</dbReference>
<dbReference type="InterPro" id="IPR019819">
    <property type="entry name" value="Carboxylesterase_B_CS"/>
</dbReference>
<dbReference type="GO" id="GO:0016787">
    <property type="term" value="F:hydrolase activity"/>
    <property type="evidence" value="ECO:0007669"/>
    <property type="project" value="UniProtKB-KW"/>
</dbReference>
<keyword evidence="7" id="KW-1185">Reference proteome</keyword>
<dbReference type="PROSITE" id="PS00122">
    <property type="entry name" value="CARBOXYLESTERASE_B_1"/>
    <property type="match status" value="1"/>
</dbReference>
<dbReference type="SUPFAM" id="SSF53474">
    <property type="entry name" value="alpha/beta-Hydrolases"/>
    <property type="match status" value="1"/>
</dbReference>
<dbReference type="InterPro" id="IPR029058">
    <property type="entry name" value="AB_hydrolase_fold"/>
</dbReference>
<feature type="domain" description="Carboxylesterase type B" evidence="5">
    <location>
        <begin position="8"/>
        <end position="205"/>
    </location>
</feature>
<evidence type="ECO:0000256" key="2">
    <source>
        <dbReference type="ARBA" id="ARBA00022729"/>
    </source>
</evidence>
<evidence type="ECO:0000259" key="5">
    <source>
        <dbReference type="Pfam" id="PF00135"/>
    </source>
</evidence>
<dbReference type="PANTHER" id="PTHR43903">
    <property type="entry name" value="NEUROLIGIN"/>
    <property type="match status" value="1"/>
</dbReference>
<dbReference type="GeneTree" id="ENSGT00940000156231"/>
<dbReference type="InterPro" id="IPR019826">
    <property type="entry name" value="Carboxylesterase_B_AS"/>
</dbReference>
<dbReference type="Ensembl" id="ENSEBUT00000023527.1">
    <property type="protein sequence ID" value="ENSEBUP00000022951.1"/>
    <property type="gene ID" value="ENSEBUG00000014144.1"/>
</dbReference>
<name>A0A8C4R065_EPTBU</name>
<protein>
    <recommendedName>
        <fullName evidence="4">Carboxylic ester hydrolase</fullName>
        <ecNumber evidence="4">3.1.1.-</ecNumber>
    </recommendedName>
</protein>
<dbReference type="InterPro" id="IPR051093">
    <property type="entry name" value="Neuroligin/BSAL"/>
</dbReference>
<organism evidence="6 7">
    <name type="scientific">Eptatretus burgeri</name>
    <name type="common">Inshore hagfish</name>
    <dbReference type="NCBI Taxonomy" id="7764"/>
    <lineage>
        <taxon>Eukaryota</taxon>
        <taxon>Metazoa</taxon>
        <taxon>Chordata</taxon>
        <taxon>Craniata</taxon>
        <taxon>Vertebrata</taxon>
        <taxon>Cyclostomata</taxon>
        <taxon>Myxini</taxon>
        <taxon>Myxiniformes</taxon>
        <taxon>Myxinidae</taxon>
        <taxon>Eptatretinae</taxon>
        <taxon>Eptatretus</taxon>
    </lineage>
</organism>
<keyword evidence="3 4" id="KW-0378">Hydrolase</keyword>
<keyword evidence="2" id="KW-0732">Signal</keyword>
<dbReference type="OMA" id="ANAYSCA"/>
<evidence type="ECO:0000256" key="3">
    <source>
        <dbReference type="ARBA" id="ARBA00022801"/>
    </source>
</evidence>
<accession>A0A8C4R065</accession>